<dbReference type="Gene3D" id="3.30.70.790">
    <property type="entry name" value="UreE, C-terminal domain"/>
    <property type="match status" value="1"/>
</dbReference>
<dbReference type="InterPro" id="IPR018551">
    <property type="entry name" value="DUF2007"/>
</dbReference>
<evidence type="ECO:0000313" key="3">
    <source>
        <dbReference type="Proteomes" id="UP000033035"/>
    </source>
</evidence>
<dbReference type="SUPFAM" id="SSF54913">
    <property type="entry name" value="GlnB-like"/>
    <property type="match status" value="1"/>
</dbReference>
<accession>A0A0F5IY86</accession>
<protein>
    <recommendedName>
        <fullName evidence="1">DUF2007 domain-containing protein</fullName>
    </recommendedName>
</protein>
<sequence length="74" mass="8448">MKTVFLSTLDNSFQAGLLKDLLMNEGIESFFKNENMSTVLGNIPGFQLEIYVFEKDYERAQEILKEALPELVGE</sequence>
<dbReference type="InterPro" id="IPR011322">
    <property type="entry name" value="N-reg_PII-like_a/b"/>
</dbReference>
<proteinExistence type="predicted"/>
<name>A0A0F5IY86_9BACT</name>
<comment type="caution">
    <text evidence="2">The sequence shown here is derived from an EMBL/GenBank/DDBJ whole genome shotgun (WGS) entry which is preliminary data.</text>
</comment>
<feature type="domain" description="DUF2007" evidence="1">
    <location>
        <begin position="8"/>
        <end position="67"/>
    </location>
</feature>
<dbReference type="Pfam" id="PF09413">
    <property type="entry name" value="DUF2007"/>
    <property type="match status" value="1"/>
</dbReference>
<keyword evidence="3" id="KW-1185">Reference proteome</keyword>
<evidence type="ECO:0000313" key="2">
    <source>
        <dbReference type="EMBL" id="KKB50524.1"/>
    </source>
</evidence>
<dbReference type="HOGENOM" id="CLU_2663431_0_0_10"/>
<dbReference type="STRING" id="1203610.HMPREF1536_04060"/>
<dbReference type="RefSeq" id="WP_028729409.1">
    <property type="nucleotide sequence ID" value="NZ_KE386763.1"/>
</dbReference>
<dbReference type="AlphaFoldDB" id="A0A0F5IY86"/>
<dbReference type="PATRIC" id="fig|1203610.3.peg.4138"/>
<dbReference type="EMBL" id="AQHW01000020">
    <property type="protein sequence ID" value="KKB50524.1"/>
    <property type="molecule type" value="Genomic_DNA"/>
</dbReference>
<dbReference type="Proteomes" id="UP000033035">
    <property type="component" value="Unassembled WGS sequence"/>
</dbReference>
<evidence type="ECO:0000259" key="1">
    <source>
        <dbReference type="Pfam" id="PF09413"/>
    </source>
</evidence>
<organism evidence="2 3">
    <name type="scientific">Parabacteroides gordonii MS-1 = DSM 23371</name>
    <dbReference type="NCBI Taxonomy" id="1203610"/>
    <lineage>
        <taxon>Bacteria</taxon>
        <taxon>Pseudomonadati</taxon>
        <taxon>Bacteroidota</taxon>
        <taxon>Bacteroidia</taxon>
        <taxon>Bacteroidales</taxon>
        <taxon>Tannerellaceae</taxon>
        <taxon>Parabacteroides</taxon>
    </lineage>
</organism>
<reference evidence="2 3" key="1">
    <citation type="submission" date="2013-04" db="EMBL/GenBank/DDBJ databases">
        <title>The Genome Sequence of Parabacteroides gordonii DSM 23371.</title>
        <authorList>
            <consortium name="The Broad Institute Genomics Platform"/>
            <person name="Earl A."/>
            <person name="Ward D."/>
            <person name="Feldgarden M."/>
            <person name="Gevers D."/>
            <person name="Martens E."/>
            <person name="Sakamoto M."/>
            <person name="Benno Y."/>
            <person name="Suzuki N."/>
            <person name="Matsunaga N."/>
            <person name="Koshihara K."/>
            <person name="Seki M."/>
            <person name="Komiya H."/>
            <person name="Walker B."/>
            <person name="Young S."/>
            <person name="Zeng Q."/>
            <person name="Gargeya S."/>
            <person name="Fitzgerald M."/>
            <person name="Haas B."/>
            <person name="Abouelleil A."/>
            <person name="Allen A.W."/>
            <person name="Alvarado L."/>
            <person name="Arachchi H.M."/>
            <person name="Berlin A.M."/>
            <person name="Chapman S.B."/>
            <person name="Gainer-Dewar J."/>
            <person name="Goldberg J."/>
            <person name="Griggs A."/>
            <person name="Gujja S."/>
            <person name="Hansen M."/>
            <person name="Howarth C."/>
            <person name="Imamovic A."/>
            <person name="Ireland A."/>
            <person name="Larimer J."/>
            <person name="McCowan C."/>
            <person name="Murphy C."/>
            <person name="Pearson M."/>
            <person name="Poon T.W."/>
            <person name="Priest M."/>
            <person name="Roberts A."/>
            <person name="Saif S."/>
            <person name="Shea T."/>
            <person name="Sisk P."/>
            <person name="Sykes S."/>
            <person name="Wortman J."/>
            <person name="Nusbaum C."/>
            <person name="Birren B."/>
        </authorList>
    </citation>
    <scope>NUCLEOTIDE SEQUENCE [LARGE SCALE GENOMIC DNA]</scope>
    <source>
        <strain evidence="2 3">MS-1</strain>
    </source>
</reference>
<gene>
    <name evidence="2" type="ORF">HMPREF1536_04060</name>
</gene>